<sequence length="533" mass="59064">MTAWQKALEEGDPLGAAELSFAAYAGGDRDAETADFAFKAQCGTGRFEEALEILAETPTAAQSTSSFVSLLNMIAMTGATELVEKYGLFPVMEANEGTHPGISEFGVRIAAQCLRRRPDHAEARLFLHTVFPKLIAGADWNLLRCVLVPVSDADRQLMVNRIDGAFGGVPYPLVPELARFSSTAVDNLCGPDILTRPMEAVFLPQTIVWRIANGAAHMQVAEDRPASLTPPVLNRERIAANVRALQRAARDFVSTARDYPFDRYEGFGDGVLGSGAPVIVLSTGRVGTMAMEALLKRSDGLLPFHAFNLHVETGDQNAILYKLISEDPGSFERDIESILRYRFSEFAYCRAAGKIPVIVNHLDTVLAPILMGAFPDARLIRMHRAPEKTLLSLAYKNQFGYRQLRHLKSRFDKDTGEFVFRRDRSLTIEQECAWYMYVTDLLADIYRTELARPGRFLDLDMEQVFGLAAGAIRHLSDFLDDPAITPETCRDVFSQRINEKSFYTFDPVRGDLARLAAELEKAYTALEGEGGFG</sequence>
<proteinExistence type="predicted"/>
<evidence type="ECO:0000313" key="2">
    <source>
        <dbReference type="Proteomes" id="UP000287447"/>
    </source>
</evidence>
<dbReference type="InterPro" id="IPR027417">
    <property type="entry name" value="P-loop_NTPase"/>
</dbReference>
<dbReference type="OrthoDB" id="9777890at2"/>
<dbReference type="Proteomes" id="UP000287447">
    <property type="component" value="Unassembled WGS sequence"/>
</dbReference>
<dbReference type="AlphaFoldDB" id="A0A3S2W6R9"/>
<dbReference type="Gene3D" id="3.40.50.300">
    <property type="entry name" value="P-loop containing nucleotide triphosphate hydrolases"/>
    <property type="match status" value="1"/>
</dbReference>
<dbReference type="SUPFAM" id="SSF52540">
    <property type="entry name" value="P-loop containing nucleoside triphosphate hydrolases"/>
    <property type="match status" value="1"/>
</dbReference>
<reference evidence="2" key="1">
    <citation type="submission" date="2019-01" db="EMBL/GenBank/DDBJ databases">
        <title>Gri0909 isolated from a small marine red alga.</title>
        <authorList>
            <person name="Kim J."/>
            <person name="Jeong S.E."/>
            <person name="Jeon C.O."/>
        </authorList>
    </citation>
    <scope>NUCLEOTIDE SEQUENCE [LARGE SCALE GENOMIC DNA]</scope>
    <source>
        <strain evidence="2">Gri0909</strain>
    </source>
</reference>
<gene>
    <name evidence="1" type="ORF">EOI86_04995</name>
</gene>
<keyword evidence="2" id="KW-1185">Reference proteome</keyword>
<evidence type="ECO:0008006" key="3">
    <source>
        <dbReference type="Google" id="ProtNLM"/>
    </source>
</evidence>
<name>A0A3S2W6R9_9PROT</name>
<dbReference type="RefSeq" id="WP_127764007.1">
    <property type="nucleotide sequence ID" value="NZ_SADE01000001.1"/>
</dbReference>
<accession>A0A3S2W6R9</accession>
<dbReference type="EMBL" id="SADE01000001">
    <property type="protein sequence ID" value="RVU38634.1"/>
    <property type="molecule type" value="Genomic_DNA"/>
</dbReference>
<organism evidence="1 2">
    <name type="scientific">Hwanghaeella grinnelliae</name>
    <dbReference type="NCBI Taxonomy" id="2500179"/>
    <lineage>
        <taxon>Bacteria</taxon>
        <taxon>Pseudomonadati</taxon>
        <taxon>Pseudomonadota</taxon>
        <taxon>Alphaproteobacteria</taxon>
        <taxon>Rhodospirillales</taxon>
        <taxon>Rhodospirillaceae</taxon>
        <taxon>Hwanghaeella</taxon>
    </lineage>
</organism>
<evidence type="ECO:0000313" key="1">
    <source>
        <dbReference type="EMBL" id="RVU38634.1"/>
    </source>
</evidence>
<comment type="caution">
    <text evidence="1">The sequence shown here is derived from an EMBL/GenBank/DDBJ whole genome shotgun (WGS) entry which is preliminary data.</text>
</comment>
<protein>
    <recommendedName>
        <fullName evidence="3">Sulfotransferase family protein</fullName>
    </recommendedName>
</protein>